<reference evidence="11" key="1">
    <citation type="journal article" date="2022" name="bioRxiv">
        <title>Genomics of Preaxostyla Flagellates Illuminates Evolutionary Transitions and the Path Towards Mitochondrial Loss.</title>
        <authorList>
            <person name="Novak L.V.F."/>
            <person name="Treitli S.C."/>
            <person name="Pyrih J."/>
            <person name="Halakuc P."/>
            <person name="Pipaliya S.V."/>
            <person name="Vacek V."/>
            <person name="Brzon O."/>
            <person name="Soukal P."/>
            <person name="Eme L."/>
            <person name="Dacks J.B."/>
            <person name="Karnkowska A."/>
            <person name="Elias M."/>
            <person name="Hampl V."/>
        </authorList>
    </citation>
    <scope>NUCLEOTIDE SEQUENCE</scope>
    <source>
        <strain evidence="11">RCP-MX</strain>
    </source>
</reference>
<dbReference type="InterPro" id="IPR011990">
    <property type="entry name" value="TPR-like_helical_dom_sf"/>
</dbReference>
<keyword evidence="6" id="KW-0677">Repeat</keyword>
<dbReference type="Pfam" id="PF00515">
    <property type="entry name" value="TPR_1"/>
    <property type="match status" value="2"/>
</dbReference>
<feature type="domain" description="O-GlcNAc transferase C-terminal" evidence="10">
    <location>
        <begin position="354"/>
        <end position="418"/>
    </location>
</feature>
<gene>
    <name evidence="11" type="ORF">PAPYR_3098</name>
</gene>
<dbReference type="Gene3D" id="3.40.50.2000">
    <property type="entry name" value="Glycogen Phosphorylase B"/>
    <property type="match status" value="1"/>
</dbReference>
<dbReference type="Pfam" id="PF13844">
    <property type="entry name" value="Glyco_transf_41"/>
    <property type="match status" value="3"/>
</dbReference>
<evidence type="ECO:0000256" key="5">
    <source>
        <dbReference type="ARBA" id="ARBA00022679"/>
    </source>
</evidence>
<dbReference type="Gene3D" id="3.40.50.11380">
    <property type="match status" value="1"/>
</dbReference>
<feature type="repeat" description="TPR" evidence="8">
    <location>
        <begin position="171"/>
        <end position="204"/>
    </location>
</feature>
<evidence type="ECO:0000259" key="10">
    <source>
        <dbReference type="Pfam" id="PF13844"/>
    </source>
</evidence>
<feature type="repeat" description="TPR" evidence="8">
    <location>
        <begin position="103"/>
        <end position="136"/>
    </location>
</feature>
<organism evidence="11 12">
    <name type="scientific">Paratrimastix pyriformis</name>
    <dbReference type="NCBI Taxonomy" id="342808"/>
    <lineage>
        <taxon>Eukaryota</taxon>
        <taxon>Metamonada</taxon>
        <taxon>Preaxostyla</taxon>
        <taxon>Paratrimastigidae</taxon>
        <taxon>Paratrimastix</taxon>
    </lineage>
</organism>
<proteinExistence type="inferred from homology"/>
<evidence type="ECO:0000256" key="1">
    <source>
        <dbReference type="ARBA" id="ARBA00004922"/>
    </source>
</evidence>
<evidence type="ECO:0000313" key="12">
    <source>
        <dbReference type="Proteomes" id="UP001141327"/>
    </source>
</evidence>
<name>A0ABQ8UMS5_9EUKA</name>
<comment type="similarity">
    <text evidence="2">Belongs to the glycosyltransferase 41 family. O-GlcNAc transferase subfamily.</text>
</comment>
<evidence type="ECO:0000256" key="6">
    <source>
        <dbReference type="ARBA" id="ARBA00022737"/>
    </source>
</evidence>
<dbReference type="PANTHER" id="PTHR44366:SF1">
    <property type="entry name" value="UDP-N-ACETYLGLUCOSAMINE--PEPTIDE N-ACETYLGLUCOSAMINYLTRANSFERASE 110 KDA SUBUNIT"/>
    <property type="match status" value="1"/>
</dbReference>
<dbReference type="SMART" id="SM00028">
    <property type="entry name" value="TPR"/>
    <property type="match status" value="10"/>
</dbReference>
<feature type="domain" description="O-GlcNAc transferase C-terminal" evidence="10">
    <location>
        <begin position="473"/>
        <end position="606"/>
    </location>
</feature>
<keyword evidence="12" id="KW-1185">Reference proteome</keyword>
<dbReference type="PROSITE" id="PS50005">
    <property type="entry name" value="TPR"/>
    <property type="match status" value="8"/>
</dbReference>
<dbReference type="EC" id="2.4.1.255" evidence="3"/>
<dbReference type="InterPro" id="IPR029489">
    <property type="entry name" value="OGT/SEC/SPY_C"/>
</dbReference>
<dbReference type="Pfam" id="PF13414">
    <property type="entry name" value="TPR_11"/>
    <property type="match status" value="3"/>
</dbReference>
<feature type="repeat" description="TPR" evidence="8">
    <location>
        <begin position="69"/>
        <end position="102"/>
    </location>
</feature>
<evidence type="ECO:0000256" key="4">
    <source>
        <dbReference type="ARBA" id="ARBA00022676"/>
    </source>
</evidence>
<sequence>MEAHLVLGRQFVEEGRLGDATEEFKQALQYNPRSIEIMNFLGNTAKLDGRLDESEMWYRSALKISPNFAVAWSNLAGVMKAKGRLNDAVEMYLRAINLSPQFADAHSNLGNVYKELNMPDQALISYDNAIKARPTFAAPYSNKATVYHDAGDYERALPLYRKAIELDPRFLDAYNNLGNALKSMGRLDEAIAAYQNALQFQPTNAHILNNLGNALKEKGQTKEALTAYQTALKAQPNFPPVLNNLASLLKELGRAQEAMAMYRRAIEIDPKFADAYSNLGNALKDIGHTQDAIWHYQHAIELKPRFADAHSNLASVYKDTNCLKDAIAFYQKALEIKPDFPDAFANLVHCLQMVCDWRDRDAVFARLSRIIHDELQAGRTPAVQPFHALVYPIDSHLVIKIAAHYAEKARQHISYLEPQLRSFPFAAPQLPPRPPAPRRTCTTMAVPEPWAPRRCRAPPDARGLRQQRLGTTRSHLMQSVFGMHNRRFFKEWRAKIEREVENFVDISALSNEDAARRIHGDRVDVLINLNGYTKGARTEIFALRPAPLQVSYMGYASTMGADFMDYYITDSYVSPPGLAWTFTEKLILMPDSYFVNDHRQVVGSIHDETNRALLPKRSSMGGDADPDGRGTWGMGQLPDDRLVLCNFNQLYKNDPVGLTMWCNILKRVPDAVLWLLRFPPEGEANIRAEMHAQGISDERIIFGQLAKKDVHLRRCHLADLFLDTTPYNGHTTGTDALWGGLPYITLPGIKMVSRVATGLANALGCPEMVVNSGKEYEDLAVAWCNNQARHAFSQPPPSTCLGSKGTHSCRPVGPNGFHVPTYIPPDAGLPDWARPGDPAKKATSPSPPRPTITTANRASFSLQDIRGKCLERGLWRAWQIHCGGEAPRHIDVRAECELPPVDLSHIVTPTQERPS</sequence>
<evidence type="ECO:0000256" key="9">
    <source>
        <dbReference type="SAM" id="MobiDB-lite"/>
    </source>
</evidence>
<feature type="region of interest" description="Disordered" evidence="9">
    <location>
        <begin position="830"/>
        <end position="854"/>
    </location>
</feature>
<dbReference type="SUPFAM" id="SSF48452">
    <property type="entry name" value="TPR-like"/>
    <property type="match status" value="2"/>
</dbReference>
<protein>
    <recommendedName>
        <fullName evidence="3">protein O-GlcNAc transferase</fullName>
        <ecNumber evidence="3">2.4.1.255</ecNumber>
    </recommendedName>
</protein>
<feature type="repeat" description="TPR" evidence="8">
    <location>
        <begin position="239"/>
        <end position="272"/>
    </location>
</feature>
<keyword evidence="7 8" id="KW-0802">TPR repeat</keyword>
<dbReference type="EMBL" id="JAPMOS010000012">
    <property type="protein sequence ID" value="KAJ4460484.1"/>
    <property type="molecule type" value="Genomic_DNA"/>
</dbReference>
<comment type="caution">
    <text evidence="11">The sequence shown here is derived from an EMBL/GenBank/DDBJ whole genome shotgun (WGS) entry which is preliminary data.</text>
</comment>
<keyword evidence="4 11" id="KW-0328">Glycosyltransferase</keyword>
<dbReference type="Gene3D" id="1.25.40.10">
    <property type="entry name" value="Tetratricopeptide repeat domain"/>
    <property type="match status" value="8"/>
</dbReference>
<evidence type="ECO:0000256" key="8">
    <source>
        <dbReference type="PROSITE-ProRule" id="PRU00339"/>
    </source>
</evidence>
<dbReference type="Proteomes" id="UP001141327">
    <property type="component" value="Unassembled WGS sequence"/>
</dbReference>
<dbReference type="Pfam" id="PF13432">
    <property type="entry name" value="TPR_16"/>
    <property type="match status" value="1"/>
</dbReference>
<evidence type="ECO:0000313" key="11">
    <source>
        <dbReference type="EMBL" id="KAJ4460484.1"/>
    </source>
</evidence>
<accession>A0ABQ8UMS5</accession>
<dbReference type="InterPro" id="IPR019734">
    <property type="entry name" value="TPR_rpt"/>
</dbReference>
<feature type="repeat" description="TPR" evidence="8">
    <location>
        <begin position="273"/>
        <end position="306"/>
    </location>
</feature>
<evidence type="ECO:0000256" key="3">
    <source>
        <dbReference type="ARBA" id="ARBA00011970"/>
    </source>
</evidence>
<feature type="domain" description="O-GlcNAc transferase C-terminal" evidence="10">
    <location>
        <begin position="636"/>
        <end position="788"/>
    </location>
</feature>
<evidence type="ECO:0000256" key="2">
    <source>
        <dbReference type="ARBA" id="ARBA00005386"/>
    </source>
</evidence>
<keyword evidence="5" id="KW-0808">Transferase</keyword>
<evidence type="ECO:0000256" key="7">
    <source>
        <dbReference type="ARBA" id="ARBA00022803"/>
    </source>
</evidence>
<feature type="repeat" description="TPR" evidence="8">
    <location>
        <begin position="307"/>
        <end position="340"/>
    </location>
</feature>
<dbReference type="GO" id="GO:0016757">
    <property type="term" value="F:glycosyltransferase activity"/>
    <property type="evidence" value="ECO:0007669"/>
    <property type="project" value="UniProtKB-KW"/>
</dbReference>
<feature type="repeat" description="TPR" evidence="8">
    <location>
        <begin position="137"/>
        <end position="170"/>
    </location>
</feature>
<dbReference type="InterPro" id="IPR037919">
    <property type="entry name" value="OGT"/>
</dbReference>
<dbReference type="PROSITE" id="PS50293">
    <property type="entry name" value="TPR_REGION"/>
    <property type="match status" value="6"/>
</dbReference>
<feature type="repeat" description="TPR" evidence="8">
    <location>
        <begin position="205"/>
        <end position="238"/>
    </location>
</feature>
<dbReference type="PANTHER" id="PTHR44366">
    <property type="entry name" value="UDP-N-ACETYLGLUCOSAMINE--PEPTIDE N-ACETYLGLUCOSAMINYLTRANSFERASE 110 KDA SUBUNIT"/>
    <property type="match status" value="1"/>
</dbReference>
<comment type="pathway">
    <text evidence="1">Protein modification; protein glycosylation.</text>
</comment>